<dbReference type="OrthoDB" id="3515453at2759"/>
<sequence length="201" mass="21411">MKFMLSALAALTASLVSAQDFNTSAPFVLKVTGSTANVTGQYLGACHAGAAIEQLCLAGTDVPTSNYGTFNLNVSTSAGGDYETGPLVWELPVGSINVSSGLQLSQSLYSNLAVPLFEPSTSSDYVGFDEDDKLFIYSGSYDESTFVPGVYPTAVAQVPLYHWYTCYTYATGYYYNALAWVTSGKPVNPTCTAVNVTRVFI</sequence>
<dbReference type="InParanoid" id="A0A423XFQ0"/>
<reference evidence="3 4" key="1">
    <citation type="submission" date="2015-09" db="EMBL/GenBank/DDBJ databases">
        <title>Host preference determinants of Valsa canker pathogens revealed by comparative genomics.</title>
        <authorList>
            <person name="Yin Z."/>
            <person name="Huang L."/>
        </authorList>
    </citation>
    <scope>NUCLEOTIDE SEQUENCE [LARGE SCALE GENOMIC DNA]</scope>
    <source>
        <strain evidence="3 4">SXYLt</strain>
    </source>
</reference>
<dbReference type="STRING" id="1230097.A0A423XFQ0"/>
<organism evidence="3 4">
    <name type="scientific">Cytospora leucostoma</name>
    <dbReference type="NCBI Taxonomy" id="1230097"/>
    <lineage>
        <taxon>Eukaryota</taxon>
        <taxon>Fungi</taxon>
        <taxon>Dikarya</taxon>
        <taxon>Ascomycota</taxon>
        <taxon>Pezizomycotina</taxon>
        <taxon>Sordariomycetes</taxon>
        <taxon>Sordariomycetidae</taxon>
        <taxon>Diaporthales</taxon>
        <taxon>Cytosporaceae</taxon>
        <taxon>Cytospora</taxon>
    </lineage>
</organism>
<evidence type="ECO:0000313" key="4">
    <source>
        <dbReference type="Proteomes" id="UP000285146"/>
    </source>
</evidence>
<protein>
    <recommendedName>
        <fullName evidence="2">DUF7907 domain-containing protein</fullName>
    </recommendedName>
</protein>
<keyword evidence="4" id="KW-1185">Reference proteome</keyword>
<accession>A0A423XFQ0</accession>
<dbReference type="Proteomes" id="UP000285146">
    <property type="component" value="Unassembled WGS sequence"/>
</dbReference>
<feature type="domain" description="DUF7907" evidence="2">
    <location>
        <begin position="25"/>
        <end position="199"/>
    </location>
</feature>
<dbReference type="Pfam" id="PF25484">
    <property type="entry name" value="DUF7907"/>
    <property type="match status" value="1"/>
</dbReference>
<evidence type="ECO:0000256" key="1">
    <source>
        <dbReference type="SAM" id="SignalP"/>
    </source>
</evidence>
<name>A0A423XFQ0_9PEZI</name>
<dbReference type="EMBL" id="LKEB01000011">
    <property type="protein sequence ID" value="ROW15023.1"/>
    <property type="molecule type" value="Genomic_DNA"/>
</dbReference>
<evidence type="ECO:0000259" key="2">
    <source>
        <dbReference type="Pfam" id="PF25484"/>
    </source>
</evidence>
<feature type="signal peptide" evidence="1">
    <location>
        <begin position="1"/>
        <end position="18"/>
    </location>
</feature>
<dbReference type="AlphaFoldDB" id="A0A423XFQ0"/>
<comment type="caution">
    <text evidence="3">The sequence shown here is derived from an EMBL/GenBank/DDBJ whole genome shotgun (WGS) entry which is preliminary data.</text>
</comment>
<proteinExistence type="predicted"/>
<evidence type="ECO:0000313" key="3">
    <source>
        <dbReference type="EMBL" id="ROW15023.1"/>
    </source>
</evidence>
<keyword evidence="1" id="KW-0732">Signal</keyword>
<gene>
    <name evidence="3" type="ORF">VPNG_03337</name>
</gene>
<feature type="chain" id="PRO_5019435189" description="DUF7907 domain-containing protein" evidence="1">
    <location>
        <begin position="19"/>
        <end position="201"/>
    </location>
</feature>
<dbReference type="InterPro" id="IPR057229">
    <property type="entry name" value="DUF7907"/>
</dbReference>